<gene>
    <name evidence="1" type="ordered locus">Ilyop_1976</name>
</gene>
<organism evidence="1 2">
    <name type="scientific">Ilyobacter polytropus (strain ATCC 51220 / DSM 2926 / LMG 16218 / CuHBu1)</name>
    <dbReference type="NCBI Taxonomy" id="572544"/>
    <lineage>
        <taxon>Bacteria</taxon>
        <taxon>Fusobacteriati</taxon>
        <taxon>Fusobacteriota</taxon>
        <taxon>Fusobacteriia</taxon>
        <taxon>Fusobacteriales</taxon>
        <taxon>Fusobacteriaceae</taxon>
        <taxon>Ilyobacter</taxon>
    </lineage>
</organism>
<dbReference type="KEGG" id="ipo:Ilyop_1976"/>
<dbReference type="RefSeq" id="WP_013388409.1">
    <property type="nucleotide sequence ID" value="NC_014633.1"/>
</dbReference>
<accession>E3HBD2</accession>
<name>E3HBD2_ILYPC</name>
<keyword evidence="1" id="KW-0614">Plasmid</keyword>
<keyword evidence="2" id="KW-1185">Reference proteome</keyword>
<dbReference type="HOGENOM" id="CLU_3290878_0_0_0"/>
<sequence length="40" mass="4585">MKFGISGKSAVLDELVAKYGDITVVECLRKEEIEECLRRR</sequence>
<evidence type="ECO:0000313" key="2">
    <source>
        <dbReference type="Proteomes" id="UP000006875"/>
    </source>
</evidence>
<dbReference type="AlphaFoldDB" id="E3HBD2"/>
<reference evidence="1 2" key="1">
    <citation type="journal article" date="2010" name="Stand. Genomic Sci.">
        <title>Complete genome sequence of Ilyobacter polytropus type strain (CuHbu1).</title>
        <authorList>
            <person name="Sikorski J."/>
            <person name="Chertkov O."/>
            <person name="Lapidus A."/>
            <person name="Nolan M."/>
            <person name="Lucas S."/>
            <person name="Del Rio T.G."/>
            <person name="Tice H."/>
            <person name="Cheng J.F."/>
            <person name="Tapia R."/>
            <person name="Han C."/>
            <person name="Goodwin L."/>
            <person name="Pitluck S."/>
            <person name="Liolios K."/>
            <person name="Ivanova N."/>
            <person name="Mavromatis K."/>
            <person name="Mikhailova N."/>
            <person name="Pati A."/>
            <person name="Chen A."/>
            <person name="Palaniappan K."/>
            <person name="Land M."/>
            <person name="Hauser L."/>
            <person name="Chang Y.J."/>
            <person name="Jeffries C.D."/>
            <person name="Brambilla E."/>
            <person name="Yasawong M."/>
            <person name="Rohde M."/>
            <person name="Pukall R."/>
            <person name="Spring S."/>
            <person name="Goker M."/>
            <person name="Woyke T."/>
            <person name="Bristow J."/>
            <person name="Eisen J.A."/>
            <person name="Markowitz V."/>
            <person name="Hugenholtz P."/>
            <person name="Kyrpides N.C."/>
            <person name="Klenk H.P."/>
        </authorList>
    </citation>
    <scope>NUCLEOTIDE SEQUENCE [LARGE SCALE GENOMIC DNA]</scope>
    <source>
        <strain evidence="2">ATCC 51220 / DSM 2926 / LMG 16218 / CuHBu1</strain>
        <plasmid evidence="2">pILYOP01</plasmid>
    </source>
</reference>
<evidence type="ECO:0000313" key="1">
    <source>
        <dbReference type="EMBL" id="ADO83747.1"/>
    </source>
</evidence>
<dbReference type="Proteomes" id="UP000006875">
    <property type="component" value="Plasmid pILYOP01"/>
</dbReference>
<geneLocation type="plasmid" evidence="1 2">
    <name>pILYOP01</name>
</geneLocation>
<protein>
    <submittedName>
        <fullName evidence="1">Uncharacterized protein</fullName>
    </submittedName>
</protein>
<dbReference type="EMBL" id="CP002282">
    <property type="protein sequence ID" value="ADO83747.1"/>
    <property type="molecule type" value="Genomic_DNA"/>
</dbReference>
<proteinExistence type="predicted"/>